<feature type="signal peptide" evidence="6">
    <location>
        <begin position="1"/>
        <end position="20"/>
    </location>
</feature>
<feature type="domain" description="RagB/SusD" evidence="7">
    <location>
        <begin position="363"/>
        <end position="508"/>
    </location>
</feature>
<dbReference type="Proteomes" id="UP001236507">
    <property type="component" value="Unassembled WGS sequence"/>
</dbReference>
<gene>
    <name evidence="9" type="primary">nanU</name>
    <name evidence="9" type="ORF">QM524_20830</name>
</gene>
<evidence type="ECO:0000256" key="3">
    <source>
        <dbReference type="ARBA" id="ARBA00022729"/>
    </source>
</evidence>
<sequence length="511" mass="57017">MKKIFKITFLGIVIGLGMTACNTSLDLAPISSISDANYWKTADQFDAFVSGIHSRLRSHNANIQALGEMRSDIFGTEANSASTFTGEATQGLERMWQHTLDLDNSGVSNFGGFYTNIVQLNLLISKLNTTNIVSTTNKNYYLGIAYGMRAYYYFHLYRTWGSVVIQTEPVLSIDIANLAKEASPESAVMDLIKSDIDKSIASFGSDYSFRNNKGYWSKAASLMLKAEVSLWNSQRGGGVADATTALNALNEIRTNIPTLTLLPSFSNVFASNNKGNNEIIFAIRYVLNEASMGFVSSSFVPQTGLIANFYDLNGSRQFNVNTDNWSGLLRAPVRIATFKKFDEADTRRLSSIQPAFEKRSTGFELVGCFTNKFQGEQNAGSRVYTNDYPIYRFADLLLLTAEAKILLGQDPSAEINQVRARAFGANYVASKYGFPNQARDKDPKNAILDERLFEFIFEGKRWYDLRRFGNSYVFANTTLSSNEAYKVLWPIDRNSLTNNRSLVQMAGYPSF</sequence>
<proteinExistence type="inferred from homology"/>
<dbReference type="InterPro" id="IPR033985">
    <property type="entry name" value="SusD-like_N"/>
</dbReference>
<dbReference type="PROSITE" id="PS51257">
    <property type="entry name" value="PROKAR_LIPOPROTEIN"/>
    <property type="match status" value="1"/>
</dbReference>
<dbReference type="Pfam" id="PF14322">
    <property type="entry name" value="SusD-like_3"/>
    <property type="match status" value="1"/>
</dbReference>
<dbReference type="InterPro" id="IPR011990">
    <property type="entry name" value="TPR-like_helical_dom_sf"/>
</dbReference>
<feature type="chain" id="PRO_5047452755" evidence="6">
    <location>
        <begin position="21"/>
        <end position="511"/>
    </location>
</feature>
<evidence type="ECO:0000256" key="6">
    <source>
        <dbReference type="SAM" id="SignalP"/>
    </source>
</evidence>
<comment type="subcellular location">
    <subcellularLocation>
        <location evidence="1">Cell outer membrane</location>
    </subcellularLocation>
</comment>
<comment type="similarity">
    <text evidence="2">Belongs to the SusD family.</text>
</comment>
<dbReference type="CDD" id="cd08977">
    <property type="entry name" value="SusD"/>
    <property type="match status" value="1"/>
</dbReference>
<feature type="domain" description="SusD-like N-terminal" evidence="8">
    <location>
        <begin position="92"/>
        <end position="204"/>
    </location>
</feature>
<protein>
    <submittedName>
        <fullName evidence="9">SusD family outer membrane lipoprotein NanU</fullName>
    </submittedName>
</protein>
<dbReference type="NCBIfam" id="NF033072">
    <property type="entry name" value="NanU"/>
    <property type="match status" value="1"/>
</dbReference>
<organism evidence="9 10">
    <name type="scientific">Flectobacillus roseus</name>
    <dbReference type="NCBI Taxonomy" id="502259"/>
    <lineage>
        <taxon>Bacteria</taxon>
        <taxon>Pseudomonadati</taxon>
        <taxon>Bacteroidota</taxon>
        <taxon>Cytophagia</taxon>
        <taxon>Cytophagales</taxon>
        <taxon>Flectobacillaceae</taxon>
        <taxon>Flectobacillus</taxon>
    </lineage>
</organism>
<keyword evidence="5" id="KW-0998">Cell outer membrane</keyword>
<dbReference type="Pfam" id="PF07980">
    <property type="entry name" value="SusD_RagB"/>
    <property type="match status" value="1"/>
</dbReference>
<evidence type="ECO:0000259" key="7">
    <source>
        <dbReference type="Pfam" id="PF07980"/>
    </source>
</evidence>
<evidence type="ECO:0000313" key="10">
    <source>
        <dbReference type="Proteomes" id="UP001236507"/>
    </source>
</evidence>
<keyword evidence="9" id="KW-0449">Lipoprotein</keyword>
<comment type="caution">
    <text evidence="9">The sequence shown here is derived from an EMBL/GenBank/DDBJ whole genome shotgun (WGS) entry which is preliminary data.</text>
</comment>
<evidence type="ECO:0000313" key="9">
    <source>
        <dbReference type="EMBL" id="MDI9861678.1"/>
    </source>
</evidence>
<dbReference type="Gene3D" id="1.25.40.390">
    <property type="match status" value="1"/>
</dbReference>
<name>A0ABT6YDL6_9BACT</name>
<evidence type="ECO:0000259" key="8">
    <source>
        <dbReference type="Pfam" id="PF14322"/>
    </source>
</evidence>
<dbReference type="InterPro" id="IPR012944">
    <property type="entry name" value="SusD_RagB_dom"/>
</dbReference>
<keyword evidence="4" id="KW-0472">Membrane</keyword>
<dbReference type="SUPFAM" id="SSF48452">
    <property type="entry name" value="TPR-like"/>
    <property type="match status" value="1"/>
</dbReference>
<evidence type="ECO:0000256" key="5">
    <source>
        <dbReference type="ARBA" id="ARBA00023237"/>
    </source>
</evidence>
<evidence type="ECO:0000256" key="1">
    <source>
        <dbReference type="ARBA" id="ARBA00004442"/>
    </source>
</evidence>
<reference evidence="9 10" key="1">
    <citation type="submission" date="2023-05" db="EMBL/GenBank/DDBJ databases">
        <title>Novel species of genus Flectobacillus isolated from stream in China.</title>
        <authorList>
            <person name="Lu H."/>
        </authorList>
    </citation>
    <scope>NUCLEOTIDE SEQUENCE [LARGE SCALE GENOMIC DNA]</scope>
    <source>
        <strain evidence="9 10">KCTC 42575</strain>
    </source>
</reference>
<evidence type="ECO:0000256" key="4">
    <source>
        <dbReference type="ARBA" id="ARBA00023136"/>
    </source>
</evidence>
<keyword evidence="10" id="KW-1185">Reference proteome</keyword>
<dbReference type="RefSeq" id="WP_283346043.1">
    <property type="nucleotide sequence ID" value="NZ_JASHIF010000021.1"/>
</dbReference>
<evidence type="ECO:0000256" key="2">
    <source>
        <dbReference type="ARBA" id="ARBA00006275"/>
    </source>
</evidence>
<dbReference type="EMBL" id="JASHIF010000021">
    <property type="protein sequence ID" value="MDI9861678.1"/>
    <property type="molecule type" value="Genomic_DNA"/>
</dbReference>
<accession>A0ABT6YDL6</accession>
<keyword evidence="3 6" id="KW-0732">Signal</keyword>